<dbReference type="GO" id="GO:0008168">
    <property type="term" value="F:methyltransferase activity"/>
    <property type="evidence" value="ECO:0007669"/>
    <property type="project" value="UniProtKB-KW"/>
</dbReference>
<dbReference type="Gene3D" id="2.20.25.110">
    <property type="entry name" value="S-adenosyl-L-methionine-dependent methyltransferases"/>
    <property type="match status" value="1"/>
</dbReference>
<dbReference type="Pfam" id="PF13649">
    <property type="entry name" value="Methyltransf_25"/>
    <property type="match status" value="1"/>
</dbReference>
<keyword evidence="2" id="KW-0808">Transferase</keyword>
<dbReference type="EMBL" id="JAFLVR010000002">
    <property type="protein sequence ID" value="MBO0450879.1"/>
    <property type="molecule type" value="Genomic_DNA"/>
</dbReference>
<organism evidence="5 6">
    <name type="scientific">Candidatus Enterococcus murrayae</name>
    <dbReference type="NCBI Taxonomy" id="2815321"/>
    <lineage>
        <taxon>Bacteria</taxon>
        <taxon>Bacillati</taxon>
        <taxon>Bacillota</taxon>
        <taxon>Bacilli</taxon>
        <taxon>Lactobacillales</taxon>
        <taxon>Enterococcaceae</taxon>
        <taxon>Enterococcus</taxon>
    </lineage>
</organism>
<evidence type="ECO:0000256" key="2">
    <source>
        <dbReference type="ARBA" id="ARBA00022679"/>
    </source>
</evidence>
<evidence type="ECO:0000313" key="6">
    <source>
        <dbReference type="Proteomes" id="UP000664495"/>
    </source>
</evidence>
<dbReference type="Proteomes" id="UP000664495">
    <property type="component" value="Unassembled WGS sequence"/>
</dbReference>
<evidence type="ECO:0000256" key="1">
    <source>
        <dbReference type="ARBA" id="ARBA00022603"/>
    </source>
</evidence>
<sequence>MEDKYRTFAYDYDEFGRIEEYLGAEKVFFQQLFSEKQVRTVLDCACGTGQHLYMMSEMGLEVVGSDYSEAMLEVAAKNLAALKKEIPLAQCDFRYLEKIYKEKFDAVVCLTTALPHLLSEHELLTALKSMKSRINDGGVLILTQGTTHYTLSLPSIEVVVNRSDFSRVFVKEQKEGIETIHVLDLYHSLKRTENNQYDIVYKIILDEDYHRLLTAAGFESIEIYGDYDRKPYDKESIRLIVVAQ</sequence>
<name>A0ABS3HBP6_9ENTE</name>
<evidence type="ECO:0000256" key="3">
    <source>
        <dbReference type="ARBA" id="ARBA00022691"/>
    </source>
</evidence>
<keyword evidence="3" id="KW-0949">S-adenosyl-L-methionine</keyword>
<dbReference type="GO" id="GO:0032259">
    <property type="term" value="P:methylation"/>
    <property type="evidence" value="ECO:0007669"/>
    <property type="project" value="UniProtKB-KW"/>
</dbReference>
<reference evidence="5 6" key="1">
    <citation type="submission" date="2021-03" db="EMBL/GenBank/DDBJ databases">
        <title>Enterococcal diversity collection.</title>
        <authorList>
            <person name="Gilmore M.S."/>
            <person name="Schwartzman J."/>
            <person name="Van Tyne D."/>
            <person name="Martin M."/>
            <person name="Earl A.M."/>
            <person name="Manson A.L."/>
            <person name="Straub T."/>
            <person name="Salamzade R."/>
            <person name="Saavedra J."/>
            <person name="Lebreton F."/>
            <person name="Prichula J."/>
            <person name="Schaufler K."/>
            <person name="Gaca A."/>
            <person name="Sgardioli B."/>
            <person name="Wagenaar J."/>
            <person name="Strong T."/>
        </authorList>
    </citation>
    <scope>NUCLEOTIDE SEQUENCE [LARGE SCALE GENOMIC DNA]</scope>
    <source>
        <strain evidence="5 6">MJM16</strain>
    </source>
</reference>
<dbReference type="InterPro" id="IPR014369">
    <property type="entry name" value="Gly/Sar_N_MeTrfase"/>
</dbReference>
<dbReference type="InterPro" id="IPR041698">
    <property type="entry name" value="Methyltransf_25"/>
</dbReference>
<dbReference type="Gene3D" id="3.40.50.150">
    <property type="entry name" value="Vaccinia Virus protein VP39"/>
    <property type="match status" value="1"/>
</dbReference>
<feature type="domain" description="Methyltransferase" evidence="4">
    <location>
        <begin position="41"/>
        <end position="138"/>
    </location>
</feature>
<dbReference type="PANTHER" id="PTHR16458">
    <property type="entry name" value="GLYCINE N-METHYLTRANSFERASE"/>
    <property type="match status" value="1"/>
</dbReference>
<dbReference type="PANTHER" id="PTHR16458:SF2">
    <property type="entry name" value="GLYCINE N-METHYLTRANSFERASE"/>
    <property type="match status" value="1"/>
</dbReference>
<proteinExistence type="predicted"/>
<dbReference type="RefSeq" id="WP_207106693.1">
    <property type="nucleotide sequence ID" value="NZ_JAFLVR010000002.1"/>
</dbReference>
<comment type="caution">
    <text evidence="5">The sequence shown here is derived from an EMBL/GenBank/DDBJ whole genome shotgun (WGS) entry which is preliminary data.</text>
</comment>
<keyword evidence="6" id="KW-1185">Reference proteome</keyword>
<dbReference type="InterPro" id="IPR029063">
    <property type="entry name" value="SAM-dependent_MTases_sf"/>
</dbReference>
<dbReference type="CDD" id="cd02440">
    <property type="entry name" value="AdoMet_MTases"/>
    <property type="match status" value="1"/>
</dbReference>
<dbReference type="SUPFAM" id="SSF53335">
    <property type="entry name" value="S-adenosyl-L-methionine-dependent methyltransferases"/>
    <property type="match status" value="1"/>
</dbReference>
<evidence type="ECO:0000259" key="4">
    <source>
        <dbReference type="Pfam" id="PF13649"/>
    </source>
</evidence>
<gene>
    <name evidence="5" type="ORF">JZO85_01280</name>
</gene>
<keyword evidence="1 5" id="KW-0489">Methyltransferase</keyword>
<accession>A0ABS3HBP6</accession>
<evidence type="ECO:0000313" key="5">
    <source>
        <dbReference type="EMBL" id="MBO0450879.1"/>
    </source>
</evidence>
<protein>
    <submittedName>
        <fullName evidence="5">Class I SAM-dependent methyltransferase</fullName>
    </submittedName>
</protein>